<dbReference type="EMBL" id="BAAAPZ010000003">
    <property type="protein sequence ID" value="GAA2092685.1"/>
    <property type="molecule type" value="Genomic_DNA"/>
</dbReference>
<dbReference type="Proteomes" id="UP001500984">
    <property type="component" value="Unassembled WGS sequence"/>
</dbReference>
<proteinExistence type="predicted"/>
<reference evidence="5" key="1">
    <citation type="journal article" date="2019" name="Int. J. Syst. Evol. Microbiol.">
        <title>The Global Catalogue of Microorganisms (GCM) 10K type strain sequencing project: providing services to taxonomists for standard genome sequencing and annotation.</title>
        <authorList>
            <consortium name="The Broad Institute Genomics Platform"/>
            <consortium name="The Broad Institute Genome Sequencing Center for Infectious Disease"/>
            <person name="Wu L."/>
            <person name="Ma J."/>
        </authorList>
    </citation>
    <scope>NUCLEOTIDE SEQUENCE [LARGE SCALE GENOMIC DNA]</scope>
    <source>
        <strain evidence="5">JCM 15900</strain>
    </source>
</reference>
<protein>
    <recommendedName>
        <fullName evidence="3">LytR/CpsA/Psr regulator C-terminal domain-containing protein</fullName>
    </recommendedName>
</protein>
<comment type="caution">
    <text evidence="4">The sequence shown here is derived from an EMBL/GenBank/DDBJ whole genome shotgun (WGS) entry which is preliminary data.</text>
</comment>
<feature type="compositionally biased region" description="Acidic residues" evidence="1">
    <location>
        <begin position="193"/>
        <end position="204"/>
    </location>
</feature>
<name>A0ABP5I656_9MICO</name>
<evidence type="ECO:0000256" key="2">
    <source>
        <dbReference type="SAM" id="Phobius"/>
    </source>
</evidence>
<dbReference type="Gene3D" id="3.30.70.2390">
    <property type="match status" value="1"/>
</dbReference>
<sequence length="210" mass="21660">MPEYPEDEFDRIAPTGRRGAHRREPESGQRGAYTIIAVVAVIAVLLIVGVVNIIRTSFSNPEDNVAEPTPAATQSEEPEGEESPTDEASDPSEAEVDKSSVSIGIYNGSGVNGAGSAFADAATAHGWTVSDIVTYATPSTTSTVYYSAPEYEAQAAVLASDLGIDSIAESGEFPEHITAVITSDIAEQGPPEVEGDAGAEDDAGAQDSGA</sequence>
<evidence type="ECO:0000313" key="4">
    <source>
        <dbReference type="EMBL" id="GAA2092685.1"/>
    </source>
</evidence>
<gene>
    <name evidence="4" type="ORF">GCM10009823_10560</name>
</gene>
<keyword evidence="5" id="KW-1185">Reference proteome</keyword>
<dbReference type="Pfam" id="PF13399">
    <property type="entry name" value="LytR_C"/>
    <property type="match status" value="1"/>
</dbReference>
<organism evidence="4 5">
    <name type="scientific">Brevibacterium salitolerans</name>
    <dbReference type="NCBI Taxonomy" id="1403566"/>
    <lineage>
        <taxon>Bacteria</taxon>
        <taxon>Bacillati</taxon>
        <taxon>Actinomycetota</taxon>
        <taxon>Actinomycetes</taxon>
        <taxon>Micrococcales</taxon>
        <taxon>Brevibacteriaceae</taxon>
        <taxon>Brevibacterium</taxon>
    </lineage>
</organism>
<evidence type="ECO:0000256" key="1">
    <source>
        <dbReference type="SAM" id="MobiDB-lite"/>
    </source>
</evidence>
<accession>A0ABP5I656</accession>
<evidence type="ECO:0000259" key="3">
    <source>
        <dbReference type="Pfam" id="PF13399"/>
    </source>
</evidence>
<keyword evidence="2" id="KW-0812">Transmembrane</keyword>
<feature type="domain" description="LytR/CpsA/Psr regulator C-terminal" evidence="3">
    <location>
        <begin position="101"/>
        <end position="184"/>
    </location>
</feature>
<feature type="region of interest" description="Disordered" evidence="1">
    <location>
        <begin position="182"/>
        <end position="210"/>
    </location>
</feature>
<feature type="compositionally biased region" description="Acidic residues" evidence="1">
    <location>
        <begin position="76"/>
        <end position="94"/>
    </location>
</feature>
<dbReference type="RefSeq" id="WP_344335905.1">
    <property type="nucleotide sequence ID" value="NZ_BAAAPZ010000003.1"/>
</dbReference>
<dbReference type="InterPro" id="IPR027381">
    <property type="entry name" value="LytR/CpsA/Psr_C"/>
</dbReference>
<feature type="region of interest" description="Disordered" evidence="1">
    <location>
        <begin position="1"/>
        <end position="27"/>
    </location>
</feature>
<keyword evidence="2" id="KW-1133">Transmembrane helix</keyword>
<feature type="transmembrane region" description="Helical" evidence="2">
    <location>
        <begin position="32"/>
        <end position="54"/>
    </location>
</feature>
<keyword evidence="2" id="KW-0472">Membrane</keyword>
<feature type="region of interest" description="Disordered" evidence="1">
    <location>
        <begin position="60"/>
        <end position="98"/>
    </location>
</feature>
<evidence type="ECO:0000313" key="5">
    <source>
        <dbReference type="Proteomes" id="UP001500984"/>
    </source>
</evidence>